<comment type="caution">
    <text evidence="11">The sequence shown here is derived from an EMBL/GenBank/DDBJ whole genome shotgun (WGS) entry which is preliminary data.</text>
</comment>
<dbReference type="PANTHER" id="PTHR21230:SF79">
    <property type="entry name" value="T-SNARE COILED-COIL HOMOLOGY DOMAIN-CONTAINING PROTEIN"/>
    <property type="match status" value="1"/>
</dbReference>
<evidence type="ECO:0000259" key="10">
    <source>
        <dbReference type="PROSITE" id="PS50192"/>
    </source>
</evidence>
<evidence type="ECO:0000256" key="9">
    <source>
        <dbReference type="SAM" id="Phobius"/>
    </source>
</evidence>
<keyword evidence="6 8" id="KW-0175">Coiled coil</keyword>
<keyword evidence="2" id="KW-0813">Transport</keyword>
<dbReference type="InParanoid" id="A0A1Z5JRX7"/>
<dbReference type="CDD" id="cd15861">
    <property type="entry name" value="SNARE_SNAP25N_23N_29N_SEC9N"/>
    <property type="match status" value="1"/>
</dbReference>
<dbReference type="InterPro" id="IPR000727">
    <property type="entry name" value="T_SNARE_dom"/>
</dbReference>
<name>A0A1Z5JRX7_FISSO</name>
<feature type="coiled-coil region" evidence="8">
    <location>
        <begin position="60"/>
        <end position="94"/>
    </location>
</feature>
<keyword evidence="5 9" id="KW-1133">Transmembrane helix</keyword>
<evidence type="ECO:0000256" key="3">
    <source>
        <dbReference type="ARBA" id="ARBA00022692"/>
    </source>
</evidence>
<evidence type="ECO:0000256" key="5">
    <source>
        <dbReference type="ARBA" id="ARBA00022989"/>
    </source>
</evidence>
<evidence type="ECO:0000313" key="11">
    <source>
        <dbReference type="EMBL" id="GAX16521.1"/>
    </source>
</evidence>
<feature type="coiled-coil region" evidence="8">
    <location>
        <begin position="156"/>
        <end position="193"/>
    </location>
</feature>
<evidence type="ECO:0000256" key="1">
    <source>
        <dbReference type="ARBA" id="ARBA00004211"/>
    </source>
</evidence>
<dbReference type="GO" id="GO:0015031">
    <property type="term" value="P:protein transport"/>
    <property type="evidence" value="ECO:0007669"/>
    <property type="project" value="UniProtKB-KW"/>
</dbReference>
<dbReference type="GO" id="GO:0031201">
    <property type="term" value="C:SNARE complex"/>
    <property type="evidence" value="ECO:0007669"/>
    <property type="project" value="InterPro"/>
</dbReference>
<dbReference type="SUPFAM" id="SSF58038">
    <property type="entry name" value="SNARE fusion complex"/>
    <property type="match status" value="1"/>
</dbReference>
<proteinExistence type="predicted"/>
<organism evidence="11 12">
    <name type="scientific">Fistulifera solaris</name>
    <name type="common">Oleaginous diatom</name>
    <dbReference type="NCBI Taxonomy" id="1519565"/>
    <lineage>
        <taxon>Eukaryota</taxon>
        <taxon>Sar</taxon>
        <taxon>Stramenopiles</taxon>
        <taxon>Ochrophyta</taxon>
        <taxon>Bacillariophyta</taxon>
        <taxon>Bacillariophyceae</taxon>
        <taxon>Bacillariophycidae</taxon>
        <taxon>Naviculales</taxon>
        <taxon>Naviculaceae</taxon>
        <taxon>Fistulifera</taxon>
    </lineage>
</organism>
<dbReference type="GO" id="GO:0031902">
    <property type="term" value="C:late endosome membrane"/>
    <property type="evidence" value="ECO:0007669"/>
    <property type="project" value="TreeGrafter"/>
</dbReference>
<reference evidence="11 12" key="1">
    <citation type="journal article" date="2015" name="Plant Cell">
        <title>Oil accumulation by the oleaginous diatom Fistulifera solaris as revealed by the genome and transcriptome.</title>
        <authorList>
            <person name="Tanaka T."/>
            <person name="Maeda Y."/>
            <person name="Veluchamy A."/>
            <person name="Tanaka M."/>
            <person name="Abida H."/>
            <person name="Marechal E."/>
            <person name="Bowler C."/>
            <person name="Muto M."/>
            <person name="Sunaga Y."/>
            <person name="Tanaka M."/>
            <person name="Yoshino T."/>
            <person name="Taniguchi T."/>
            <person name="Fukuda Y."/>
            <person name="Nemoto M."/>
            <person name="Matsumoto M."/>
            <person name="Wong P.S."/>
            <person name="Aburatani S."/>
            <person name="Fujibuchi W."/>
        </authorList>
    </citation>
    <scope>NUCLEOTIDE SEQUENCE [LARGE SCALE GENOMIC DNA]</scope>
    <source>
        <strain evidence="11 12">JPCC DA0580</strain>
    </source>
</reference>
<evidence type="ECO:0000313" key="12">
    <source>
        <dbReference type="Proteomes" id="UP000198406"/>
    </source>
</evidence>
<sequence length="244" mass="27724">MSDIQYWEDILAEDIQHITAMLEDIPHMKGADKKREINNCKKKLRDAAGSKRSFKMEIRLVQDQALRKEYEARLNRLDQQLKVMQQDCKAFEAENARGELFTDGGDEERQFNEADGVKAGDSMLKEASALQDKTQDSLANTKNMIASSKEVGVATLEELERQRNVIQNIEKETDRLDDNLARAEALIKQFSKRMASDHFIQCFAMINCILLVVVVLYAIIKKGSLTGNDDSAPVAPERLFLRRG</sequence>
<dbReference type="GO" id="GO:0005484">
    <property type="term" value="F:SNAP receptor activity"/>
    <property type="evidence" value="ECO:0007669"/>
    <property type="project" value="InterPro"/>
</dbReference>
<dbReference type="GO" id="GO:0000149">
    <property type="term" value="F:SNARE binding"/>
    <property type="evidence" value="ECO:0007669"/>
    <property type="project" value="TreeGrafter"/>
</dbReference>
<dbReference type="GO" id="GO:0005789">
    <property type="term" value="C:endoplasmic reticulum membrane"/>
    <property type="evidence" value="ECO:0007669"/>
    <property type="project" value="TreeGrafter"/>
</dbReference>
<accession>A0A1Z5JRX7</accession>
<keyword evidence="3 9" id="KW-0812">Transmembrane</keyword>
<dbReference type="AlphaFoldDB" id="A0A1Z5JRX7"/>
<keyword evidence="4" id="KW-0653">Protein transport</keyword>
<dbReference type="Gene3D" id="1.20.5.110">
    <property type="match status" value="1"/>
</dbReference>
<gene>
    <name evidence="11" type="ORF">FisN_7Lh244</name>
</gene>
<evidence type="ECO:0000256" key="4">
    <source>
        <dbReference type="ARBA" id="ARBA00022927"/>
    </source>
</evidence>
<dbReference type="InterPro" id="IPR044766">
    <property type="entry name" value="NPSN/SNAP25-like_N_SNARE"/>
</dbReference>
<dbReference type="GO" id="GO:0005794">
    <property type="term" value="C:Golgi apparatus"/>
    <property type="evidence" value="ECO:0007669"/>
    <property type="project" value="TreeGrafter"/>
</dbReference>
<dbReference type="EMBL" id="BDSP01000107">
    <property type="protein sequence ID" value="GAX16521.1"/>
    <property type="molecule type" value="Genomic_DNA"/>
</dbReference>
<dbReference type="PROSITE" id="PS50192">
    <property type="entry name" value="T_SNARE"/>
    <property type="match status" value="1"/>
</dbReference>
<keyword evidence="12" id="KW-1185">Reference proteome</keyword>
<dbReference type="SMART" id="SM00397">
    <property type="entry name" value="t_SNARE"/>
    <property type="match status" value="1"/>
</dbReference>
<feature type="domain" description="T-SNARE coiled-coil homology" evidence="10">
    <location>
        <begin position="128"/>
        <end position="190"/>
    </location>
</feature>
<dbReference type="OrthoDB" id="19261at2759"/>
<dbReference type="GO" id="GO:0006906">
    <property type="term" value="P:vesicle fusion"/>
    <property type="evidence" value="ECO:0007669"/>
    <property type="project" value="TreeGrafter"/>
</dbReference>
<evidence type="ECO:0000256" key="8">
    <source>
        <dbReference type="SAM" id="Coils"/>
    </source>
</evidence>
<dbReference type="Pfam" id="PF12352">
    <property type="entry name" value="V-SNARE_C"/>
    <property type="match status" value="1"/>
</dbReference>
<keyword evidence="7 9" id="KW-0472">Membrane</keyword>
<dbReference type="GO" id="GO:0012507">
    <property type="term" value="C:ER to Golgi transport vesicle membrane"/>
    <property type="evidence" value="ECO:0007669"/>
    <property type="project" value="TreeGrafter"/>
</dbReference>
<dbReference type="InterPro" id="IPR038407">
    <property type="entry name" value="v-SNARE_N_sf"/>
</dbReference>
<evidence type="ECO:0000256" key="2">
    <source>
        <dbReference type="ARBA" id="ARBA00022448"/>
    </source>
</evidence>
<evidence type="ECO:0000256" key="7">
    <source>
        <dbReference type="ARBA" id="ARBA00023136"/>
    </source>
</evidence>
<comment type="subcellular location">
    <subcellularLocation>
        <location evidence="1">Membrane</location>
        <topology evidence="1">Single-pass type IV membrane protein</topology>
    </subcellularLocation>
</comment>
<feature type="transmembrane region" description="Helical" evidence="9">
    <location>
        <begin position="198"/>
        <end position="220"/>
    </location>
</feature>
<evidence type="ECO:0000256" key="6">
    <source>
        <dbReference type="ARBA" id="ARBA00023054"/>
    </source>
</evidence>
<dbReference type="Gene3D" id="1.20.58.400">
    <property type="entry name" value="t-snare proteins"/>
    <property type="match status" value="1"/>
</dbReference>
<protein>
    <recommendedName>
        <fullName evidence="10">t-SNARE coiled-coil homology domain-containing protein</fullName>
    </recommendedName>
</protein>
<dbReference type="Proteomes" id="UP000198406">
    <property type="component" value="Unassembled WGS sequence"/>
</dbReference>
<dbReference type="PANTHER" id="PTHR21230">
    <property type="entry name" value="VESICLE TRANSPORT V-SNARE PROTEIN VTI1-RELATED"/>
    <property type="match status" value="1"/>
</dbReference>